<proteinExistence type="predicted"/>
<gene>
    <name evidence="1" type="ORF">BKD89_00230</name>
</gene>
<evidence type="ECO:0008006" key="3">
    <source>
        <dbReference type="Google" id="ProtNLM"/>
    </source>
</evidence>
<dbReference type="SUPFAM" id="SSF47598">
    <property type="entry name" value="Ribbon-helix-helix"/>
    <property type="match status" value="1"/>
</dbReference>
<name>A0A3G3IEV2_9ARCH</name>
<dbReference type="Proteomes" id="UP000273278">
    <property type="component" value="Chromosome"/>
</dbReference>
<accession>A0A3G3IEV2</accession>
<dbReference type="InterPro" id="IPR010985">
    <property type="entry name" value="Ribbon_hlx_hlx"/>
</dbReference>
<organism evidence="1 2">
    <name type="scientific">Methanomethylophilus alvi</name>
    <dbReference type="NCBI Taxonomy" id="1291540"/>
    <lineage>
        <taxon>Archaea</taxon>
        <taxon>Methanobacteriati</taxon>
        <taxon>Thermoplasmatota</taxon>
        <taxon>Thermoplasmata</taxon>
        <taxon>Methanomassiliicoccales</taxon>
        <taxon>Methanomethylophilaceae</taxon>
        <taxon>Methanomethylophilus</taxon>
    </lineage>
</organism>
<protein>
    <recommendedName>
        <fullName evidence="3">CopG family transcriptional regulator</fullName>
    </recommendedName>
</protein>
<evidence type="ECO:0000313" key="1">
    <source>
        <dbReference type="EMBL" id="AYQ54249.1"/>
    </source>
</evidence>
<evidence type="ECO:0000313" key="2">
    <source>
        <dbReference type="Proteomes" id="UP000273278"/>
    </source>
</evidence>
<dbReference type="CDD" id="cd22231">
    <property type="entry name" value="RHH_NikR_HicB-like"/>
    <property type="match status" value="1"/>
</dbReference>
<reference evidence="1 2" key="1">
    <citation type="submission" date="2016-10" db="EMBL/GenBank/DDBJ databases">
        <title>Complete genome of the TMA-utilizing, human hosted archaeon Methanomethylophilus alvus Gen. nov, sp. nov., strain Mx-05, derived from a pure culture.</title>
        <authorList>
            <person name="Brugere J.-F."/>
            <person name="Ben Hania W."/>
            <person name="Chaudhary P.P."/>
            <person name="Gaci N."/>
            <person name="Borrel G."/>
            <person name="Cao Van Tuat L."/>
            <person name="Fardeau M.-L."/>
            <person name="Harris H.M.B."/>
            <person name="O'Toole P.W."/>
            <person name="Ollivier B."/>
        </authorList>
    </citation>
    <scope>NUCLEOTIDE SEQUENCE [LARGE SCALE GENOMIC DNA]</scope>
    <source>
        <strain evidence="1 2">Mx-05</strain>
    </source>
</reference>
<dbReference type="GO" id="GO:0006355">
    <property type="term" value="P:regulation of DNA-templated transcription"/>
    <property type="evidence" value="ECO:0007669"/>
    <property type="project" value="InterPro"/>
</dbReference>
<sequence>MDGEKRVTVRLPADDLALITSLVSDKKFETESDFVRTAVSDLLAQLFTPEQREKTLAAVSRLEGADISDFTADGSGAEDVLREALDRSMSDRKEF</sequence>
<dbReference type="EMBL" id="CP017686">
    <property type="protein sequence ID" value="AYQ54249.1"/>
    <property type="molecule type" value="Genomic_DNA"/>
</dbReference>
<dbReference type="RefSeq" id="WP_022532534.1">
    <property type="nucleotide sequence ID" value="NZ_CAYBAI010000015.1"/>
</dbReference>
<dbReference type="AlphaFoldDB" id="A0A3G3IEV2"/>